<comment type="caution">
    <text evidence="1">The sequence shown here is derived from an EMBL/GenBank/DDBJ whole genome shotgun (WGS) entry which is preliminary data.</text>
</comment>
<accession>A0A0F9LEL0</accession>
<reference evidence="1" key="1">
    <citation type="journal article" date="2015" name="Nature">
        <title>Complex archaea that bridge the gap between prokaryotes and eukaryotes.</title>
        <authorList>
            <person name="Spang A."/>
            <person name="Saw J.H."/>
            <person name="Jorgensen S.L."/>
            <person name="Zaremba-Niedzwiedzka K."/>
            <person name="Martijn J."/>
            <person name="Lind A.E."/>
            <person name="van Eijk R."/>
            <person name="Schleper C."/>
            <person name="Guy L."/>
            <person name="Ettema T.J."/>
        </authorList>
    </citation>
    <scope>NUCLEOTIDE SEQUENCE</scope>
</reference>
<organism evidence="1">
    <name type="scientific">marine sediment metagenome</name>
    <dbReference type="NCBI Taxonomy" id="412755"/>
    <lineage>
        <taxon>unclassified sequences</taxon>
        <taxon>metagenomes</taxon>
        <taxon>ecological metagenomes</taxon>
    </lineage>
</organism>
<proteinExistence type="predicted"/>
<protein>
    <submittedName>
        <fullName evidence="1">Uncharacterized protein</fullName>
    </submittedName>
</protein>
<dbReference type="EMBL" id="LAZR01012622">
    <property type="protein sequence ID" value="KKM25885.1"/>
    <property type="molecule type" value="Genomic_DNA"/>
</dbReference>
<sequence>MLVLKVRDYSVFPSLSESWNYYPAGEIEVKVCSRKDALLKSLGDEETDPAIEPPHGTRCCLNTEADNPPSEVVEIDYYPPGEIGAGTIYAEHGSAFIMSDEGKTIERI</sequence>
<name>A0A0F9LEL0_9ZZZZ</name>
<evidence type="ECO:0000313" key="1">
    <source>
        <dbReference type="EMBL" id="KKM25885.1"/>
    </source>
</evidence>
<gene>
    <name evidence="1" type="ORF">LCGC14_1590520</name>
</gene>
<dbReference type="AlphaFoldDB" id="A0A0F9LEL0"/>